<protein>
    <submittedName>
        <fullName evidence="2">Uncharacterized protein</fullName>
    </submittedName>
</protein>
<dbReference type="Proteomes" id="UP000699042">
    <property type="component" value="Unassembled WGS sequence"/>
</dbReference>
<organism evidence="2 3">
    <name type="scientific">Colletotrichum scovillei</name>
    <dbReference type="NCBI Taxonomy" id="1209932"/>
    <lineage>
        <taxon>Eukaryota</taxon>
        <taxon>Fungi</taxon>
        <taxon>Dikarya</taxon>
        <taxon>Ascomycota</taxon>
        <taxon>Pezizomycotina</taxon>
        <taxon>Sordariomycetes</taxon>
        <taxon>Hypocreomycetidae</taxon>
        <taxon>Glomerellales</taxon>
        <taxon>Glomerellaceae</taxon>
        <taxon>Colletotrichum</taxon>
        <taxon>Colletotrichum acutatum species complex</taxon>
    </lineage>
</organism>
<comment type="caution">
    <text evidence="2">The sequence shown here is derived from an EMBL/GenBank/DDBJ whole genome shotgun (WGS) entry which is preliminary data.</text>
</comment>
<sequence length="70" mass="7893">MPCCLRPMAVSEVQRQVEIERETYTTQTPDTTSETEREKVQAQIAATGKRRKASKRATESGGKARQRHMG</sequence>
<feature type="non-terminal residue" evidence="2">
    <location>
        <position position="70"/>
    </location>
</feature>
<keyword evidence="3" id="KW-1185">Reference proteome</keyword>
<dbReference type="EMBL" id="JAESDN010000001">
    <property type="protein sequence ID" value="KAG7059228.1"/>
    <property type="molecule type" value="Genomic_DNA"/>
</dbReference>
<evidence type="ECO:0000256" key="1">
    <source>
        <dbReference type="SAM" id="MobiDB-lite"/>
    </source>
</evidence>
<name>A0A9P7UL90_9PEZI</name>
<gene>
    <name evidence="2" type="ORF">JMJ77_006595</name>
</gene>
<feature type="region of interest" description="Disordered" evidence="1">
    <location>
        <begin position="20"/>
        <end position="70"/>
    </location>
</feature>
<reference evidence="2" key="1">
    <citation type="submission" date="2021-05" db="EMBL/GenBank/DDBJ databases">
        <title>Comparative genomics of three Colletotrichum scovillei strains and genetic complementation revealed genes involved fungal growth and virulence on chili pepper.</title>
        <authorList>
            <person name="Hsieh D.-K."/>
            <person name="Chuang S.-C."/>
            <person name="Chen C.-Y."/>
            <person name="Chao Y.-T."/>
            <person name="Lu M.-Y.J."/>
            <person name="Lee M.-H."/>
            <person name="Shih M.-C."/>
        </authorList>
    </citation>
    <scope>NUCLEOTIDE SEQUENCE</scope>
    <source>
        <strain evidence="2">Coll-153</strain>
    </source>
</reference>
<dbReference type="AlphaFoldDB" id="A0A9P7UL90"/>
<accession>A0A9P7UL90</accession>
<evidence type="ECO:0000313" key="2">
    <source>
        <dbReference type="EMBL" id="KAG7059228.1"/>
    </source>
</evidence>
<proteinExistence type="predicted"/>
<evidence type="ECO:0000313" key="3">
    <source>
        <dbReference type="Proteomes" id="UP000699042"/>
    </source>
</evidence>